<dbReference type="InterPro" id="IPR018188">
    <property type="entry name" value="RNase_T2_His_AS_1"/>
</dbReference>
<feature type="active site" evidence="3">
    <location>
        <position position="112"/>
    </location>
</feature>
<evidence type="ECO:0000313" key="7">
    <source>
        <dbReference type="WBParaSite" id="Smp_158430.1"/>
    </source>
</evidence>
<keyword evidence="6" id="KW-1185">Reference proteome</keyword>
<dbReference type="PhylomeDB" id="G4V5B9"/>
<dbReference type="KEGG" id="smm:Smp_158430"/>
<reference evidence="6" key="1">
    <citation type="journal article" date="2012" name="PLoS Negl. Trop. Dis.">
        <title>A systematically improved high quality genome and transcriptome of the human blood fluke Schistosoma mansoni.</title>
        <authorList>
            <person name="Protasio A.V."/>
            <person name="Tsai I.J."/>
            <person name="Babbage A."/>
            <person name="Nichol S."/>
            <person name="Hunt M."/>
            <person name="Aslett M.A."/>
            <person name="De Silva N."/>
            <person name="Velarde G.S."/>
            <person name="Anderson T.J."/>
            <person name="Clark R.C."/>
            <person name="Davidson C."/>
            <person name="Dillon G.P."/>
            <person name="Holroyd N.E."/>
            <person name="LoVerde P.T."/>
            <person name="Lloyd C."/>
            <person name="McQuillan J."/>
            <person name="Oliveira G."/>
            <person name="Otto T.D."/>
            <person name="Parker-Manuel S.J."/>
            <person name="Quail M.A."/>
            <person name="Wilson R.A."/>
            <person name="Zerlotini A."/>
            <person name="Dunne D.W."/>
            <person name="Berriman M."/>
        </authorList>
    </citation>
    <scope>NUCLEOTIDE SEQUENCE [LARGE SCALE GENOMIC DNA]</scope>
    <source>
        <strain evidence="6">Puerto Rican</strain>
    </source>
</reference>
<dbReference type="InterPro" id="IPR033130">
    <property type="entry name" value="RNase_T2_His_AS_2"/>
</dbReference>
<dbReference type="FunCoup" id="G4V5B9">
    <property type="interactions" value="109"/>
</dbReference>
<evidence type="ECO:0000256" key="4">
    <source>
        <dbReference type="RuleBase" id="RU004328"/>
    </source>
</evidence>
<dbReference type="GO" id="GO:0005576">
    <property type="term" value="C:extracellular region"/>
    <property type="evidence" value="ECO:0007669"/>
    <property type="project" value="TreeGrafter"/>
</dbReference>
<dbReference type="InterPro" id="IPR001568">
    <property type="entry name" value="RNase_T2-like"/>
</dbReference>
<dbReference type="CDD" id="cd01061">
    <property type="entry name" value="RNase_T2_euk"/>
    <property type="match status" value="1"/>
</dbReference>
<dbReference type="OrthoDB" id="435754at2759"/>
<dbReference type="GeneID" id="8343925"/>
<dbReference type="GO" id="GO:0033897">
    <property type="term" value="F:ribonuclease T2 activity"/>
    <property type="evidence" value="ECO:0007669"/>
    <property type="project" value="InterPro"/>
</dbReference>
<dbReference type="eggNOG" id="KOG1642">
    <property type="taxonomic scope" value="Eukaryota"/>
</dbReference>
<dbReference type="InterPro" id="IPR033697">
    <property type="entry name" value="Ribonuclease_T2_eukaryotic"/>
</dbReference>
<proteinExistence type="inferred from homology"/>
<dbReference type="GO" id="GO:0003723">
    <property type="term" value="F:RNA binding"/>
    <property type="evidence" value="ECO:0007669"/>
    <property type="project" value="InterPro"/>
</dbReference>
<feature type="active site" evidence="3">
    <location>
        <position position="55"/>
    </location>
</feature>
<feature type="signal peptide" evidence="5">
    <location>
        <begin position="1"/>
        <end position="20"/>
    </location>
</feature>
<evidence type="ECO:0000256" key="1">
    <source>
        <dbReference type="ARBA" id="ARBA00007469"/>
    </source>
</evidence>
<dbReference type="InParanoid" id="G4V5B9"/>
<dbReference type="HOGENOM" id="CLU_069912_1_1_1"/>
<dbReference type="SUPFAM" id="SSF55895">
    <property type="entry name" value="Ribonuclease Rh-like"/>
    <property type="match status" value="1"/>
</dbReference>
<evidence type="ECO:0000256" key="3">
    <source>
        <dbReference type="PIRSR" id="PIRSR633697-1"/>
    </source>
</evidence>
<reference evidence="7" key="2">
    <citation type="submission" date="2018-12" db="UniProtKB">
        <authorList>
            <consortium name="WormBaseParasite"/>
        </authorList>
    </citation>
    <scope>IDENTIFICATION</scope>
    <source>
        <strain evidence="7">Puerto Rican</strain>
    </source>
</reference>
<feature type="active site" evidence="3">
    <location>
        <position position="108"/>
    </location>
</feature>
<comment type="similarity">
    <text evidence="1 4">Belongs to the RNase T2 family.</text>
</comment>
<evidence type="ECO:0000256" key="5">
    <source>
        <dbReference type="SAM" id="SignalP"/>
    </source>
</evidence>
<evidence type="ECO:0000256" key="2">
    <source>
        <dbReference type="ARBA" id="ARBA00023157"/>
    </source>
</evidence>
<dbReference type="GO" id="GO:0006401">
    <property type="term" value="P:RNA catabolic process"/>
    <property type="evidence" value="ECO:0007669"/>
    <property type="project" value="TreeGrafter"/>
</dbReference>
<keyword evidence="2" id="KW-1015">Disulfide bond</keyword>
<protein>
    <submittedName>
        <fullName evidence="7">Putative ribonuclease t2</fullName>
    </submittedName>
</protein>
<dbReference type="Gene3D" id="3.90.730.10">
    <property type="entry name" value="Ribonuclease T2-like"/>
    <property type="match status" value="1"/>
</dbReference>
<dbReference type="Proteomes" id="UP000008854">
    <property type="component" value="Unassembled WGS sequence"/>
</dbReference>
<organism evidence="6 7">
    <name type="scientific">Schistosoma mansoni</name>
    <name type="common">Blood fluke</name>
    <dbReference type="NCBI Taxonomy" id="6183"/>
    <lineage>
        <taxon>Eukaryota</taxon>
        <taxon>Metazoa</taxon>
        <taxon>Spiralia</taxon>
        <taxon>Lophotrochozoa</taxon>
        <taxon>Platyhelminthes</taxon>
        <taxon>Trematoda</taxon>
        <taxon>Digenea</taxon>
        <taxon>Strigeidida</taxon>
        <taxon>Schistosomatoidea</taxon>
        <taxon>Schistosomatidae</taxon>
        <taxon>Schistosoma</taxon>
    </lineage>
</organism>
<dbReference type="PANTHER" id="PTHR11240">
    <property type="entry name" value="RIBONUCLEASE T2"/>
    <property type="match status" value="1"/>
</dbReference>
<dbReference type="PROSITE" id="PS00530">
    <property type="entry name" value="RNASE_T2_1"/>
    <property type="match status" value="1"/>
</dbReference>
<dbReference type="Pfam" id="PF00445">
    <property type="entry name" value="Ribonuclease_T2"/>
    <property type="match status" value="1"/>
</dbReference>
<feature type="chain" id="PRO_5030171947" evidence="5">
    <location>
        <begin position="21"/>
        <end position="270"/>
    </location>
</feature>
<evidence type="ECO:0000313" key="6">
    <source>
        <dbReference type="Proteomes" id="UP000008854"/>
    </source>
</evidence>
<dbReference type="CTD" id="8343925"/>
<dbReference type="AlphaFoldDB" id="G4V5B9"/>
<dbReference type="RefSeq" id="XP_018647480.1">
    <property type="nucleotide sequence ID" value="XM_018792915.1"/>
</dbReference>
<keyword evidence="5" id="KW-0732">Signal</keyword>
<name>G4V5B9_SCHMA</name>
<sequence>MLHLLLLFFLNPVFFEHVHGERQWDHFVFSLEWPPTYCFIQTCKIPYSINDFNIHGLWPSIWPHTEPKNCSNRTPFRIELIKPIYNDLQKQWANLIDFDNPEDFWKHEWSKHGVCAISDHPLISNELDYFNISLAIKSRVNLLSRLESVSITPNNLVTLKRDMLLDQLKNLFSVNVLIYCSMRKHQPGRLSEIRICLNPSLEFIDCFTSSANKINHQLFSNHFYKTVYGHSVCKSLLPWLYQSPICLNQPSTILSNNVPCPEELIFPKFN</sequence>
<accession>G4V5B9</accession>
<dbReference type="WBParaSite" id="Smp_158430.1">
    <property type="protein sequence ID" value="Smp_158430.1"/>
    <property type="gene ID" value="Smp_158430"/>
</dbReference>
<dbReference type="InterPro" id="IPR036430">
    <property type="entry name" value="RNase_T2-like_sf"/>
</dbReference>
<dbReference type="PANTHER" id="PTHR11240:SF22">
    <property type="entry name" value="RIBONUCLEASE T2"/>
    <property type="match status" value="1"/>
</dbReference>
<dbReference type="PROSITE" id="PS00531">
    <property type="entry name" value="RNASE_T2_2"/>
    <property type="match status" value="1"/>
</dbReference>